<dbReference type="EMBL" id="BGZK01000155">
    <property type="protein sequence ID" value="GBP23926.1"/>
    <property type="molecule type" value="Genomic_DNA"/>
</dbReference>
<keyword evidence="2" id="KW-1185">Reference proteome</keyword>
<evidence type="ECO:0000313" key="2">
    <source>
        <dbReference type="Proteomes" id="UP000299102"/>
    </source>
</evidence>
<sequence length="273" mass="31374">MSEEDDTYKETCTALYIPHISRERSSTFSSEVNWQIYESIPWPSNKMTSGRTEFSGFSHVCPSPSLRRINYLTMTYRVRVISYARARFPERAVQLTKLCRSELAANDILRRYYAPQPFLLRHRVLILRHCAVFVTNFTAAEFQGAPRQLGVCRVQSFTSDIPTRMQCTIVDCRLVAVLVQCKQNAVFLFSVFSLRGERDKKSYKLPCTRVLGRKGCRQPYRTRPIDIEIPSVHNLLRVVSSDPFGIRSHERFRRGPVPLGDTGARCHSGSKTI</sequence>
<accession>A0A4C1UDA6</accession>
<protein>
    <submittedName>
        <fullName evidence="1">Uncharacterized protein</fullName>
    </submittedName>
</protein>
<dbReference type="Proteomes" id="UP000299102">
    <property type="component" value="Unassembled WGS sequence"/>
</dbReference>
<reference evidence="1 2" key="1">
    <citation type="journal article" date="2019" name="Commun. Biol.">
        <title>The bagworm genome reveals a unique fibroin gene that provides high tensile strength.</title>
        <authorList>
            <person name="Kono N."/>
            <person name="Nakamura H."/>
            <person name="Ohtoshi R."/>
            <person name="Tomita M."/>
            <person name="Numata K."/>
            <person name="Arakawa K."/>
        </authorList>
    </citation>
    <scope>NUCLEOTIDE SEQUENCE [LARGE SCALE GENOMIC DNA]</scope>
</reference>
<dbReference type="AlphaFoldDB" id="A0A4C1UDA6"/>
<comment type="caution">
    <text evidence="1">The sequence shown here is derived from an EMBL/GenBank/DDBJ whole genome shotgun (WGS) entry which is preliminary data.</text>
</comment>
<proteinExistence type="predicted"/>
<gene>
    <name evidence="1" type="ORF">EVAR_17563_1</name>
</gene>
<evidence type="ECO:0000313" key="1">
    <source>
        <dbReference type="EMBL" id="GBP23926.1"/>
    </source>
</evidence>
<name>A0A4C1UDA6_EUMVA</name>
<organism evidence="1 2">
    <name type="scientific">Eumeta variegata</name>
    <name type="common">Bagworm moth</name>
    <name type="synonym">Eumeta japonica</name>
    <dbReference type="NCBI Taxonomy" id="151549"/>
    <lineage>
        <taxon>Eukaryota</taxon>
        <taxon>Metazoa</taxon>
        <taxon>Ecdysozoa</taxon>
        <taxon>Arthropoda</taxon>
        <taxon>Hexapoda</taxon>
        <taxon>Insecta</taxon>
        <taxon>Pterygota</taxon>
        <taxon>Neoptera</taxon>
        <taxon>Endopterygota</taxon>
        <taxon>Lepidoptera</taxon>
        <taxon>Glossata</taxon>
        <taxon>Ditrysia</taxon>
        <taxon>Tineoidea</taxon>
        <taxon>Psychidae</taxon>
        <taxon>Oiketicinae</taxon>
        <taxon>Eumeta</taxon>
    </lineage>
</organism>